<dbReference type="Proteomes" id="UP001589894">
    <property type="component" value="Unassembled WGS sequence"/>
</dbReference>
<keyword evidence="3" id="KW-1185">Reference proteome</keyword>
<comment type="caution">
    <text evidence="2">The sequence shown here is derived from an EMBL/GenBank/DDBJ whole genome shotgun (WGS) entry which is preliminary data.</text>
</comment>
<name>A0ABV6P138_9ACTN</name>
<feature type="compositionally biased region" description="Low complexity" evidence="1">
    <location>
        <begin position="42"/>
        <end position="55"/>
    </location>
</feature>
<evidence type="ECO:0000313" key="2">
    <source>
        <dbReference type="EMBL" id="MFC0566227.1"/>
    </source>
</evidence>
<feature type="region of interest" description="Disordered" evidence="1">
    <location>
        <begin position="41"/>
        <end position="66"/>
    </location>
</feature>
<accession>A0ABV6P138</accession>
<dbReference type="EMBL" id="JBHLUE010000016">
    <property type="protein sequence ID" value="MFC0566227.1"/>
    <property type="molecule type" value="Genomic_DNA"/>
</dbReference>
<protein>
    <submittedName>
        <fullName evidence="2">Uncharacterized protein</fullName>
    </submittedName>
</protein>
<evidence type="ECO:0000256" key="1">
    <source>
        <dbReference type="SAM" id="MobiDB-lite"/>
    </source>
</evidence>
<dbReference type="RefSeq" id="WP_377340746.1">
    <property type="nucleotide sequence ID" value="NZ_JBHLUE010000016.1"/>
</dbReference>
<sequence>MTAPDERDASRPGFPTAADWVTMAACAEPGGRWPVWSWACRPAPADADAPDGAGPPDHEAAPGDPA</sequence>
<reference evidence="2 3" key="1">
    <citation type="submission" date="2024-09" db="EMBL/GenBank/DDBJ databases">
        <authorList>
            <person name="Sun Q."/>
            <person name="Mori K."/>
        </authorList>
    </citation>
    <scope>NUCLEOTIDE SEQUENCE [LARGE SCALE GENOMIC DNA]</scope>
    <source>
        <strain evidence="2 3">TBRC 2205</strain>
    </source>
</reference>
<proteinExistence type="predicted"/>
<evidence type="ECO:0000313" key="3">
    <source>
        <dbReference type="Proteomes" id="UP001589894"/>
    </source>
</evidence>
<organism evidence="2 3">
    <name type="scientific">Plantactinospora siamensis</name>
    <dbReference type="NCBI Taxonomy" id="555372"/>
    <lineage>
        <taxon>Bacteria</taxon>
        <taxon>Bacillati</taxon>
        <taxon>Actinomycetota</taxon>
        <taxon>Actinomycetes</taxon>
        <taxon>Micromonosporales</taxon>
        <taxon>Micromonosporaceae</taxon>
        <taxon>Plantactinospora</taxon>
    </lineage>
</organism>
<gene>
    <name evidence="2" type="ORF">ACFFHU_19060</name>
</gene>
<feature type="compositionally biased region" description="Basic and acidic residues" evidence="1">
    <location>
        <begin position="56"/>
        <end position="66"/>
    </location>
</feature>